<name>A0A0A1F749_9BURK</name>
<dbReference type="STRING" id="279058.LT85_1395"/>
<proteinExistence type="predicted"/>
<reference evidence="3" key="1">
    <citation type="journal article" date="2014" name="Soil Biol. Biochem.">
        <title>Structure and function of bacterial communities in ageing soils: Insights from the Mendocino ecological staircase.</title>
        <authorList>
            <person name="Uroz S."/>
            <person name="Tech J.J."/>
            <person name="Sawaya N.A."/>
            <person name="Frey-Klett P."/>
            <person name="Leveau J.H.J."/>
        </authorList>
    </citation>
    <scope>NUCLEOTIDE SEQUENCE [LARGE SCALE GENOMIC DNA]</scope>
    <source>
        <strain evidence="3">Cal35</strain>
    </source>
</reference>
<keyword evidence="1" id="KW-0472">Membrane</keyword>
<sequence length="43" mass="4760">MGWSIVYLFFGVVAIFAIIGYDPQVAPENKSSESLPLDARKET</sequence>
<organism evidence="2 3">
    <name type="scientific">Collimonas arenae</name>
    <dbReference type="NCBI Taxonomy" id="279058"/>
    <lineage>
        <taxon>Bacteria</taxon>
        <taxon>Pseudomonadati</taxon>
        <taxon>Pseudomonadota</taxon>
        <taxon>Betaproteobacteria</taxon>
        <taxon>Burkholderiales</taxon>
        <taxon>Oxalobacteraceae</taxon>
        <taxon>Collimonas</taxon>
    </lineage>
</organism>
<dbReference type="Proteomes" id="UP000030302">
    <property type="component" value="Chromosome"/>
</dbReference>
<evidence type="ECO:0000313" key="3">
    <source>
        <dbReference type="Proteomes" id="UP000030302"/>
    </source>
</evidence>
<evidence type="ECO:0000313" key="2">
    <source>
        <dbReference type="EMBL" id="AIY40553.1"/>
    </source>
</evidence>
<dbReference type="KEGG" id="care:LT85_1395"/>
<dbReference type="HOGENOM" id="CLU_3232122_0_0_4"/>
<accession>A0A0A1F749</accession>
<keyword evidence="3" id="KW-1185">Reference proteome</keyword>
<gene>
    <name evidence="2" type="ORF">LT85_1395</name>
</gene>
<keyword evidence="1" id="KW-1133">Transmembrane helix</keyword>
<protein>
    <submittedName>
        <fullName evidence="2">Uncharacterized protein</fullName>
    </submittedName>
</protein>
<keyword evidence="1" id="KW-0812">Transmembrane</keyword>
<feature type="transmembrane region" description="Helical" evidence="1">
    <location>
        <begin position="6"/>
        <end position="22"/>
    </location>
</feature>
<dbReference type="EMBL" id="CP009962">
    <property type="protein sequence ID" value="AIY40553.1"/>
    <property type="molecule type" value="Genomic_DNA"/>
</dbReference>
<dbReference type="AlphaFoldDB" id="A0A0A1F749"/>
<evidence type="ECO:0000256" key="1">
    <source>
        <dbReference type="SAM" id="Phobius"/>
    </source>
</evidence>